<proteinExistence type="predicted"/>
<sequence>MIRILIKDKLMILMLNCQSLRTRCRNFCGQLPQNPVNSLNTCNRAVDRLVVRTSDSRPEKAWVQCQQIPSKYVLIKSVGTKVLRAVTAETTGTGGWRIFPPLQFHA</sequence>
<dbReference type="Proteomes" id="UP000887159">
    <property type="component" value="Unassembled WGS sequence"/>
</dbReference>
<protein>
    <submittedName>
        <fullName evidence="1">Uncharacterized protein</fullName>
    </submittedName>
</protein>
<evidence type="ECO:0000313" key="1">
    <source>
        <dbReference type="EMBL" id="GFY20923.1"/>
    </source>
</evidence>
<gene>
    <name evidence="1" type="ORF">TNCV_3989671</name>
</gene>
<keyword evidence="2" id="KW-1185">Reference proteome</keyword>
<dbReference type="EMBL" id="BMAU01021357">
    <property type="protein sequence ID" value="GFY20923.1"/>
    <property type="molecule type" value="Genomic_DNA"/>
</dbReference>
<name>A0A8X6T0C0_TRICX</name>
<comment type="caution">
    <text evidence="1">The sequence shown here is derived from an EMBL/GenBank/DDBJ whole genome shotgun (WGS) entry which is preliminary data.</text>
</comment>
<reference evidence="1" key="1">
    <citation type="submission" date="2020-08" db="EMBL/GenBank/DDBJ databases">
        <title>Multicomponent nature underlies the extraordinary mechanical properties of spider dragline silk.</title>
        <authorList>
            <person name="Kono N."/>
            <person name="Nakamura H."/>
            <person name="Mori M."/>
            <person name="Yoshida Y."/>
            <person name="Ohtoshi R."/>
            <person name="Malay A.D."/>
            <person name="Moran D.A.P."/>
            <person name="Tomita M."/>
            <person name="Numata K."/>
            <person name="Arakawa K."/>
        </authorList>
    </citation>
    <scope>NUCLEOTIDE SEQUENCE</scope>
</reference>
<dbReference type="AlphaFoldDB" id="A0A8X6T0C0"/>
<organism evidence="1 2">
    <name type="scientific">Trichonephila clavipes</name>
    <name type="common">Golden silk orbweaver</name>
    <name type="synonym">Nephila clavipes</name>
    <dbReference type="NCBI Taxonomy" id="2585209"/>
    <lineage>
        <taxon>Eukaryota</taxon>
        <taxon>Metazoa</taxon>
        <taxon>Ecdysozoa</taxon>
        <taxon>Arthropoda</taxon>
        <taxon>Chelicerata</taxon>
        <taxon>Arachnida</taxon>
        <taxon>Araneae</taxon>
        <taxon>Araneomorphae</taxon>
        <taxon>Entelegynae</taxon>
        <taxon>Araneoidea</taxon>
        <taxon>Nephilidae</taxon>
        <taxon>Trichonephila</taxon>
    </lineage>
</organism>
<evidence type="ECO:0000313" key="2">
    <source>
        <dbReference type="Proteomes" id="UP000887159"/>
    </source>
</evidence>
<accession>A0A8X6T0C0</accession>